<gene>
    <name evidence="3" type="ORF">Naga_101022g2</name>
</gene>
<comment type="caution">
    <text evidence="3">The sequence shown here is derived from an EMBL/GenBank/DDBJ whole genome shotgun (WGS) entry which is preliminary data.</text>
</comment>
<keyword evidence="2" id="KW-0812">Transmembrane</keyword>
<dbReference type="EMBL" id="AZIL01001019">
    <property type="protein sequence ID" value="EWM25212.1"/>
    <property type="molecule type" value="Genomic_DNA"/>
</dbReference>
<feature type="compositionally biased region" description="Basic and acidic residues" evidence="1">
    <location>
        <begin position="237"/>
        <end position="247"/>
    </location>
</feature>
<evidence type="ECO:0000256" key="2">
    <source>
        <dbReference type="SAM" id="Phobius"/>
    </source>
</evidence>
<reference evidence="3 4" key="1">
    <citation type="journal article" date="2014" name="Mol. Plant">
        <title>Chromosome Scale Genome Assembly and Transcriptome Profiling of Nannochloropsis gaditana in Nitrogen Depletion.</title>
        <authorList>
            <person name="Corteggiani Carpinelli E."/>
            <person name="Telatin A."/>
            <person name="Vitulo N."/>
            <person name="Forcato C."/>
            <person name="D'Angelo M."/>
            <person name="Schiavon R."/>
            <person name="Vezzi A."/>
            <person name="Giacometti G.M."/>
            <person name="Morosinotto T."/>
            <person name="Valle G."/>
        </authorList>
    </citation>
    <scope>NUCLEOTIDE SEQUENCE [LARGE SCALE GENOMIC DNA]</scope>
    <source>
        <strain evidence="3 4">B-31</strain>
    </source>
</reference>
<organism evidence="3 4">
    <name type="scientific">Nannochloropsis gaditana</name>
    <dbReference type="NCBI Taxonomy" id="72520"/>
    <lineage>
        <taxon>Eukaryota</taxon>
        <taxon>Sar</taxon>
        <taxon>Stramenopiles</taxon>
        <taxon>Ochrophyta</taxon>
        <taxon>Eustigmatophyceae</taxon>
        <taxon>Eustigmatales</taxon>
        <taxon>Monodopsidaceae</taxon>
        <taxon>Nannochloropsis</taxon>
    </lineage>
</organism>
<sequence length="311" mass="34734">PSLPPTLPPSLPPTLLPTLLLALFFAFFSSFASFYLPKIRDRRYFPHHLGNPLLFNYLYIYHPSPLDTHPPSQVILIFLCLFVYILPSCIITYIHAIPPSLTLTLPSRPVSSFSACLCSSFLYDVDATFAPVLFLPPLFLPSSSGGADPTVVDDRGKTPLDILHWQRWNDVTGAVTAQRLLEEALREPDRVRIVRAGRKAREGGGRKGGRDGGREGEREGGREGGAREEFGGGGQVHGRERKVDARMTKRASGSTEQEEDGEEGGGRREREKVRAVLKFVLDSEMRPGLCPDLFEELMEMTQVRWAERVRC</sequence>
<evidence type="ECO:0000256" key="1">
    <source>
        <dbReference type="SAM" id="MobiDB-lite"/>
    </source>
</evidence>
<feature type="non-terminal residue" evidence="3">
    <location>
        <position position="1"/>
    </location>
</feature>
<keyword evidence="2" id="KW-1133">Transmembrane helix</keyword>
<feature type="transmembrane region" description="Helical" evidence="2">
    <location>
        <begin position="74"/>
        <end position="96"/>
    </location>
</feature>
<dbReference type="AlphaFoldDB" id="W7TGH2"/>
<keyword evidence="2" id="KW-0472">Membrane</keyword>
<feature type="compositionally biased region" description="Basic and acidic residues" evidence="1">
    <location>
        <begin position="199"/>
        <end position="230"/>
    </location>
</feature>
<dbReference type="Proteomes" id="UP000019335">
    <property type="component" value="Chromosome 12"/>
</dbReference>
<accession>W7TGH2</accession>
<protein>
    <submittedName>
        <fullName evidence="3">Uncharacterized protein</fullName>
    </submittedName>
</protein>
<keyword evidence="4" id="KW-1185">Reference proteome</keyword>
<feature type="region of interest" description="Disordered" evidence="1">
    <location>
        <begin position="196"/>
        <end position="269"/>
    </location>
</feature>
<feature type="transmembrane region" description="Helical" evidence="2">
    <location>
        <begin position="15"/>
        <end position="36"/>
    </location>
</feature>
<evidence type="ECO:0000313" key="3">
    <source>
        <dbReference type="EMBL" id="EWM25212.1"/>
    </source>
</evidence>
<evidence type="ECO:0000313" key="4">
    <source>
        <dbReference type="Proteomes" id="UP000019335"/>
    </source>
</evidence>
<name>W7TGH2_9STRA</name>
<proteinExistence type="predicted"/>